<evidence type="ECO:0000313" key="1">
    <source>
        <dbReference type="EMBL" id="GAA2427956.1"/>
    </source>
</evidence>
<accession>A0ABP5WI84</accession>
<dbReference type="RefSeq" id="WP_344591503.1">
    <property type="nucleotide sequence ID" value="NZ_BAAARW010000016.1"/>
</dbReference>
<keyword evidence="2" id="KW-1185">Reference proteome</keyword>
<reference evidence="2" key="1">
    <citation type="journal article" date="2019" name="Int. J. Syst. Evol. Microbiol.">
        <title>The Global Catalogue of Microorganisms (GCM) 10K type strain sequencing project: providing services to taxonomists for standard genome sequencing and annotation.</title>
        <authorList>
            <consortium name="The Broad Institute Genomics Platform"/>
            <consortium name="The Broad Institute Genome Sequencing Center for Infectious Disease"/>
            <person name="Wu L."/>
            <person name="Ma J."/>
        </authorList>
    </citation>
    <scope>NUCLEOTIDE SEQUENCE [LARGE SCALE GENOMIC DNA]</scope>
    <source>
        <strain evidence="2">JCM 3325</strain>
    </source>
</reference>
<dbReference type="Proteomes" id="UP001501231">
    <property type="component" value="Unassembled WGS sequence"/>
</dbReference>
<evidence type="ECO:0008006" key="3">
    <source>
        <dbReference type="Google" id="ProtNLM"/>
    </source>
</evidence>
<evidence type="ECO:0000313" key="2">
    <source>
        <dbReference type="Proteomes" id="UP001501231"/>
    </source>
</evidence>
<protein>
    <recommendedName>
        <fullName evidence="3">Restriction endonuclease</fullName>
    </recommendedName>
</protein>
<gene>
    <name evidence="1" type="ORF">GCM10010191_46090</name>
</gene>
<sequence length="179" mass="20283">MPEAITPQQGFNDFWTWINAEIQSIETARALKGGGGWEQWALIQFLLWQTARRPTVSYQREFKVKGLRRAFDIAYNLPSNVPITPDKPLILTQWKAKNDGNEASREAQTDLGTLQEFKQHIYTHVETVAGMKVPILPILVILCPEQVNFQGVQPSEKIGNSDVRLWTSTDKTLSAYGLL</sequence>
<comment type="caution">
    <text evidence="1">The sequence shown here is derived from an EMBL/GenBank/DDBJ whole genome shotgun (WGS) entry which is preliminary data.</text>
</comment>
<organism evidence="1 2">
    <name type="scientific">Actinomadura vinacea</name>
    <dbReference type="NCBI Taxonomy" id="115336"/>
    <lineage>
        <taxon>Bacteria</taxon>
        <taxon>Bacillati</taxon>
        <taxon>Actinomycetota</taxon>
        <taxon>Actinomycetes</taxon>
        <taxon>Streptosporangiales</taxon>
        <taxon>Thermomonosporaceae</taxon>
        <taxon>Actinomadura</taxon>
    </lineage>
</organism>
<name>A0ABP5WI84_9ACTN</name>
<proteinExistence type="predicted"/>
<dbReference type="EMBL" id="BAAARW010000016">
    <property type="protein sequence ID" value="GAA2427956.1"/>
    <property type="molecule type" value="Genomic_DNA"/>
</dbReference>